<name>A0A0E3L0V0_METTE</name>
<protein>
    <submittedName>
        <fullName evidence="1">Uncharacterized protein</fullName>
    </submittedName>
</protein>
<dbReference type="Proteomes" id="UP000056925">
    <property type="component" value="Chromosome"/>
</dbReference>
<dbReference type="EMBL" id="CP009502">
    <property type="protein sequence ID" value="AKB15741.1"/>
    <property type="molecule type" value="Genomic_DNA"/>
</dbReference>
<evidence type="ECO:0000313" key="2">
    <source>
        <dbReference type="Proteomes" id="UP000056925"/>
    </source>
</evidence>
<dbReference type="AlphaFoldDB" id="A0A0E3L0V0"/>
<dbReference type="KEGG" id="mthe:MSTHC_1423"/>
<proteinExistence type="predicted"/>
<evidence type="ECO:0000313" key="1">
    <source>
        <dbReference type="EMBL" id="AKB15741.1"/>
    </source>
</evidence>
<dbReference type="HOGENOM" id="CLU_2820981_0_0_2"/>
<accession>A0A0E3L0V0</accession>
<dbReference type="PATRIC" id="fig|1434121.4.peg.1757"/>
<organism evidence="1 2">
    <name type="scientific">Methanosarcina thermophila CHTI-55</name>
    <dbReference type="NCBI Taxonomy" id="1434121"/>
    <lineage>
        <taxon>Archaea</taxon>
        <taxon>Methanobacteriati</taxon>
        <taxon>Methanobacteriota</taxon>
        <taxon>Stenosarchaea group</taxon>
        <taxon>Methanomicrobia</taxon>
        <taxon>Methanosarcinales</taxon>
        <taxon>Methanosarcinaceae</taxon>
        <taxon>Methanosarcina</taxon>
    </lineage>
</organism>
<sequence length="66" mass="7918">MGYNHDGIEKIYIGNVKNIDTHCIYLFFISYQDFYLKKRNSSQKSLWKSGEVINYSLRRPEIKKII</sequence>
<gene>
    <name evidence="1" type="ORF">MSTHC_1423</name>
</gene>
<reference evidence="1 2" key="1">
    <citation type="submission" date="2014-07" db="EMBL/GenBank/DDBJ databases">
        <title>Methanogenic archaea and the global carbon cycle.</title>
        <authorList>
            <person name="Henriksen J.R."/>
            <person name="Luke J."/>
            <person name="Reinhart S."/>
            <person name="Benedict M.N."/>
            <person name="Youngblut N.D."/>
            <person name="Metcalf M.E."/>
            <person name="Whitaker R.J."/>
            <person name="Metcalf W.W."/>
        </authorList>
    </citation>
    <scope>NUCLEOTIDE SEQUENCE [LARGE SCALE GENOMIC DNA]</scope>
    <source>
        <strain evidence="1 2">CHTI-55</strain>
    </source>
</reference>